<protein>
    <submittedName>
        <fullName evidence="4">DUF11 domain-containing protein</fullName>
    </submittedName>
</protein>
<dbReference type="PANTHER" id="PTHR34819">
    <property type="entry name" value="LARGE CYSTEINE-RICH PERIPLASMIC PROTEIN OMCB"/>
    <property type="match status" value="1"/>
</dbReference>
<dbReference type="NCBIfam" id="TIGR01451">
    <property type="entry name" value="B_ant_repeat"/>
    <property type="match status" value="2"/>
</dbReference>
<dbReference type="InterPro" id="IPR051172">
    <property type="entry name" value="Chlamydia_OmcB"/>
</dbReference>
<dbReference type="Proteomes" id="UP001165498">
    <property type="component" value="Unassembled WGS sequence"/>
</dbReference>
<keyword evidence="1" id="KW-0472">Membrane</keyword>
<gene>
    <name evidence="4" type="ORF">NM961_16525</name>
</gene>
<feature type="signal peptide" evidence="2">
    <location>
        <begin position="1"/>
        <end position="23"/>
    </location>
</feature>
<feature type="transmembrane region" description="Helical" evidence="1">
    <location>
        <begin position="714"/>
        <end position="733"/>
    </location>
</feature>
<keyword evidence="5" id="KW-1185">Reference proteome</keyword>
<feature type="chain" id="PRO_5045446281" evidence="2">
    <location>
        <begin position="24"/>
        <end position="739"/>
    </location>
</feature>
<proteinExistence type="predicted"/>
<feature type="domain" description="DUF11" evidence="3">
    <location>
        <begin position="291"/>
        <end position="405"/>
    </location>
</feature>
<dbReference type="PANTHER" id="PTHR34819:SF3">
    <property type="entry name" value="CELL SURFACE PROTEIN"/>
    <property type="match status" value="1"/>
</dbReference>
<keyword evidence="2" id="KW-0732">Signal</keyword>
<dbReference type="Pfam" id="PF01345">
    <property type="entry name" value="DUF11"/>
    <property type="match status" value="4"/>
</dbReference>
<comment type="caution">
    <text evidence="4">The sequence shown here is derived from an EMBL/GenBank/DDBJ whole genome shotgun (WGS) entry which is preliminary data.</text>
</comment>
<dbReference type="InterPro" id="IPR047589">
    <property type="entry name" value="DUF11_rpt"/>
</dbReference>
<evidence type="ECO:0000256" key="2">
    <source>
        <dbReference type="SAM" id="SignalP"/>
    </source>
</evidence>
<accession>A0ABT1QVL8</accession>
<evidence type="ECO:0000256" key="1">
    <source>
        <dbReference type="SAM" id="Phobius"/>
    </source>
</evidence>
<feature type="domain" description="DUF11" evidence="3">
    <location>
        <begin position="581"/>
        <end position="687"/>
    </location>
</feature>
<dbReference type="EMBL" id="JANFQO010000016">
    <property type="protein sequence ID" value="MCQ4166325.1"/>
    <property type="molecule type" value="Genomic_DNA"/>
</dbReference>
<organism evidence="4 5">
    <name type="scientific">Tahibacter harae</name>
    <dbReference type="NCBI Taxonomy" id="2963937"/>
    <lineage>
        <taxon>Bacteria</taxon>
        <taxon>Pseudomonadati</taxon>
        <taxon>Pseudomonadota</taxon>
        <taxon>Gammaproteobacteria</taxon>
        <taxon>Lysobacterales</taxon>
        <taxon>Rhodanobacteraceae</taxon>
        <taxon>Tahibacter</taxon>
    </lineage>
</organism>
<name>A0ABT1QVL8_9GAMM</name>
<keyword evidence="1" id="KW-1133">Transmembrane helix</keyword>
<dbReference type="PROSITE" id="PS51257">
    <property type="entry name" value="PROKAR_LIPOPROTEIN"/>
    <property type="match status" value="1"/>
</dbReference>
<feature type="domain" description="DUF11" evidence="3">
    <location>
        <begin position="32"/>
        <end position="151"/>
    </location>
</feature>
<dbReference type="RefSeq" id="WP_255915515.1">
    <property type="nucleotide sequence ID" value="NZ_JANFQO010000016.1"/>
</dbReference>
<evidence type="ECO:0000313" key="4">
    <source>
        <dbReference type="EMBL" id="MCQ4166325.1"/>
    </source>
</evidence>
<dbReference type="Gene3D" id="2.60.40.10">
    <property type="entry name" value="Immunoglobulins"/>
    <property type="match status" value="2"/>
</dbReference>
<dbReference type="InterPro" id="IPR013783">
    <property type="entry name" value="Ig-like_fold"/>
</dbReference>
<reference evidence="4" key="1">
    <citation type="submission" date="2022-07" db="EMBL/GenBank/DDBJ databases">
        <title>Tahibacter sp., a new gammaproteobacterium isolated from the silt sample collected at pig farm.</title>
        <authorList>
            <person name="Chen H."/>
        </authorList>
    </citation>
    <scope>NUCLEOTIDE SEQUENCE</scope>
    <source>
        <strain evidence="4">P2K</strain>
    </source>
</reference>
<sequence>MKGLSPGRIAAALLLVGACGAQAAERGQAQADLSITKSNGVNQVLPNSTSRYTIVASNAGPGAAAARVFDQFPAQCISANYTCSGSGGGICAPLGSSPINEIVSLPAGASVTYNADCGVGAVTPGQISNTATIAPEAGTVDPNPGNNSATDTDLLGEMADVMVVNSDNRSTAAPGAQLVYTIRVLNQGQTGVNGVSVSDTFPPNCLPDSWTCTGVGGAVCPASGTGDLTAAVNLPVGSFATFLARCTIPANAAPGTLTNTATATLPPGVLDLDPANNSATDTTDILGVANLSATKTVSGNYTIGSTVTYTVVISNNGTGPQGNNPGDEFVDWLEPNLQLVSASASSGSATVNPALGQVSWNGAIAAGASVTLTINAIIGPGALGTVANIGLIYYDSDANGTNNRQVLTDDPSQPGSQDPTTFVVNVPTRLTAKMNAYNFGTGYVQGGDVYYLVRIDNSGNAQADNPGDEFVDVLPAGLRVDAVQANVGTAAIDRATNTVRWNGAIPAHGVVSFIIAADIDLTTLGAVSNQASVNYDSNGDGTNDTVILTDDPSQPGANDPAVINVVAVPTRVTSTKAVYGDRHPRGKRLPYLIRLDNAGSIAQPDNPGDEMVDILPRGLDFVAARATAGVVAYDAATRRLSWNGVVPPYSAVAVELDVVVSADASGVISNQATVYYDADGDGSNESTALSDDPQIAGTDQPARFSVIAPVPGPGLPALLLLALGLLLGAGWRLRGRAAG</sequence>
<dbReference type="InterPro" id="IPR001434">
    <property type="entry name" value="OmcB-like_DUF11"/>
</dbReference>
<evidence type="ECO:0000313" key="5">
    <source>
        <dbReference type="Proteomes" id="UP001165498"/>
    </source>
</evidence>
<keyword evidence="1" id="KW-0812">Transmembrane</keyword>
<evidence type="ECO:0000259" key="3">
    <source>
        <dbReference type="Pfam" id="PF01345"/>
    </source>
</evidence>
<feature type="domain" description="DUF11" evidence="3">
    <location>
        <begin position="160"/>
        <end position="282"/>
    </location>
</feature>